<feature type="compositionally biased region" description="Polar residues" evidence="1">
    <location>
        <begin position="304"/>
        <end position="319"/>
    </location>
</feature>
<organism evidence="2 3">
    <name type="scientific">Clathrospora elynae</name>
    <dbReference type="NCBI Taxonomy" id="706981"/>
    <lineage>
        <taxon>Eukaryota</taxon>
        <taxon>Fungi</taxon>
        <taxon>Dikarya</taxon>
        <taxon>Ascomycota</taxon>
        <taxon>Pezizomycotina</taxon>
        <taxon>Dothideomycetes</taxon>
        <taxon>Pleosporomycetidae</taxon>
        <taxon>Pleosporales</taxon>
        <taxon>Diademaceae</taxon>
        <taxon>Clathrospora</taxon>
    </lineage>
</organism>
<feature type="compositionally biased region" description="Low complexity" evidence="1">
    <location>
        <begin position="438"/>
        <end position="461"/>
    </location>
</feature>
<dbReference type="EMBL" id="ML976046">
    <property type="protein sequence ID" value="KAF1941559.1"/>
    <property type="molecule type" value="Genomic_DNA"/>
</dbReference>
<feature type="region of interest" description="Disordered" evidence="1">
    <location>
        <begin position="1"/>
        <end position="689"/>
    </location>
</feature>
<sequence>MNNGVRNLRAMFEGSAASSPEPRGRSPVDYMSAQDSDTRPTSKVRASFVPVEPPTSAPAATSTDLGTTKGAASNSSAAHRRESFRESQDNTDELTELRRVVSEEKEERRKSVSIPEAVPEQAVASRESSVPASLIRDVTEEEMPNLGSIMKGSDFPDASTGAEDVKRPEVPEPATETVEPSEQSPEETATPSTEPITEPAPTPAEPVETPADNPDKVVTGVQEEVALRPAAPTDEAALSGETALSDEVAISDDEAPSREAAISDEAAPADEATIPDESTPSDEAAALAPAERVPSDETPVAAETDSTNDAPTLAGSSTEPKVEIPRPAAGKAKANGIPVSKKPELKKPAAISTAKPSSKTPASAKSPLPKPPRTPTAPKPKMAVPAAKPSPAAKVQPKSVAQPKAAAQPKPAAPKEPIKAPVTKAPVAKKTSRTSLRPAASSSSATVPTASAAAKPKATAPHAENKKPAATKPVAPRARYVYTSPTGFKKPRPKSPTRPVGLPSRLIAPTAASAAKHGEEPKVTRKPSTTTRPASKAAVGRPSRPSVAPSAAPKRPESRTSMTGAPKGGFLERMMRPTAASSGKTHDKPASPPHKTATATKPGVLQKGKNKVEEVASKAKEAVTNGNHDYEPKADDEAVTVSGATDDAAESATANETSHEPTKAATPVQDVDSSVVELQTPNFQGETLR</sequence>
<feature type="compositionally biased region" description="Low complexity" evidence="1">
    <location>
        <begin position="379"/>
        <end position="410"/>
    </location>
</feature>
<feature type="compositionally biased region" description="Polar residues" evidence="1">
    <location>
        <begin position="676"/>
        <end position="689"/>
    </location>
</feature>
<feature type="compositionally biased region" description="Basic and acidic residues" evidence="1">
    <location>
        <begin position="610"/>
        <end position="621"/>
    </location>
</feature>
<keyword evidence="3" id="KW-1185">Reference proteome</keyword>
<dbReference type="Proteomes" id="UP000800038">
    <property type="component" value="Unassembled WGS sequence"/>
</dbReference>
<evidence type="ECO:0000256" key="1">
    <source>
        <dbReference type="SAM" id="MobiDB-lite"/>
    </source>
</evidence>
<dbReference type="AlphaFoldDB" id="A0A6A5SPX3"/>
<feature type="compositionally biased region" description="Low complexity" evidence="1">
    <location>
        <begin position="172"/>
        <end position="197"/>
    </location>
</feature>
<feature type="compositionally biased region" description="Basic and acidic residues" evidence="1">
    <location>
        <begin position="79"/>
        <end position="88"/>
    </location>
</feature>
<evidence type="ECO:0000313" key="3">
    <source>
        <dbReference type="Proteomes" id="UP000800038"/>
    </source>
</evidence>
<feature type="compositionally biased region" description="Low complexity" evidence="1">
    <location>
        <begin position="419"/>
        <end position="429"/>
    </location>
</feature>
<feature type="compositionally biased region" description="Low complexity" evidence="1">
    <location>
        <begin position="352"/>
        <end position="367"/>
    </location>
</feature>
<proteinExistence type="predicted"/>
<gene>
    <name evidence="2" type="ORF">EJ02DRAFT_347579</name>
</gene>
<protein>
    <submittedName>
        <fullName evidence="2">Uncharacterized protein</fullName>
    </submittedName>
</protein>
<accession>A0A6A5SPX3</accession>
<feature type="compositionally biased region" description="Pro residues" evidence="1">
    <location>
        <begin position="368"/>
        <end position="378"/>
    </location>
</feature>
<feature type="compositionally biased region" description="Basic and acidic residues" evidence="1">
    <location>
        <begin position="95"/>
        <end position="110"/>
    </location>
</feature>
<dbReference type="OrthoDB" id="3600083at2759"/>
<reference evidence="2" key="1">
    <citation type="journal article" date="2020" name="Stud. Mycol.">
        <title>101 Dothideomycetes genomes: a test case for predicting lifestyles and emergence of pathogens.</title>
        <authorList>
            <person name="Haridas S."/>
            <person name="Albert R."/>
            <person name="Binder M."/>
            <person name="Bloem J."/>
            <person name="Labutti K."/>
            <person name="Salamov A."/>
            <person name="Andreopoulos B."/>
            <person name="Baker S."/>
            <person name="Barry K."/>
            <person name="Bills G."/>
            <person name="Bluhm B."/>
            <person name="Cannon C."/>
            <person name="Castanera R."/>
            <person name="Culley D."/>
            <person name="Daum C."/>
            <person name="Ezra D."/>
            <person name="Gonzalez J."/>
            <person name="Henrissat B."/>
            <person name="Kuo A."/>
            <person name="Liang C."/>
            <person name="Lipzen A."/>
            <person name="Lutzoni F."/>
            <person name="Magnuson J."/>
            <person name="Mondo S."/>
            <person name="Nolan M."/>
            <person name="Ohm R."/>
            <person name="Pangilinan J."/>
            <person name="Park H.-J."/>
            <person name="Ramirez L."/>
            <person name="Alfaro M."/>
            <person name="Sun H."/>
            <person name="Tritt A."/>
            <person name="Yoshinaga Y."/>
            <person name="Zwiers L.-H."/>
            <person name="Turgeon B."/>
            <person name="Goodwin S."/>
            <person name="Spatafora J."/>
            <person name="Crous P."/>
            <person name="Grigoriev I."/>
        </authorList>
    </citation>
    <scope>NUCLEOTIDE SEQUENCE</scope>
    <source>
        <strain evidence="2">CBS 161.51</strain>
    </source>
</reference>
<name>A0A6A5SPX3_9PLEO</name>
<feature type="compositionally biased region" description="Polar residues" evidence="1">
    <location>
        <begin position="58"/>
        <end position="77"/>
    </location>
</feature>
<evidence type="ECO:0000313" key="2">
    <source>
        <dbReference type="EMBL" id="KAF1941559.1"/>
    </source>
</evidence>
<feature type="compositionally biased region" description="Low complexity" evidence="1">
    <location>
        <begin position="541"/>
        <end position="553"/>
    </location>
</feature>